<accession>A0A9N9DAX0</accession>
<sequence>FDYQAIEWSINLVDGCYLKSALSLSYKELLNSNPEFVEDNDLNKGRKCMEKSNLLL</sequence>
<protein>
    <submittedName>
        <fullName evidence="1">1329_t:CDS:1</fullName>
    </submittedName>
</protein>
<proteinExistence type="predicted"/>
<reference evidence="1" key="1">
    <citation type="submission" date="2021-06" db="EMBL/GenBank/DDBJ databases">
        <authorList>
            <person name="Kallberg Y."/>
            <person name="Tangrot J."/>
            <person name="Rosling A."/>
        </authorList>
    </citation>
    <scope>NUCLEOTIDE SEQUENCE</scope>
    <source>
        <strain evidence="1">87-6 pot B 2015</strain>
    </source>
</reference>
<feature type="non-terminal residue" evidence="1">
    <location>
        <position position="1"/>
    </location>
</feature>
<dbReference type="EMBL" id="CAJVPP010003428">
    <property type="protein sequence ID" value="CAG8629019.1"/>
    <property type="molecule type" value="Genomic_DNA"/>
</dbReference>
<organism evidence="1 2">
    <name type="scientific">Funneliformis mosseae</name>
    <name type="common">Endomycorrhizal fungus</name>
    <name type="synonym">Glomus mosseae</name>
    <dbReference type="NCBI Taxonomy" id="27381"/>
    <lineage>
        <taxon>Eukaryota</taxon>
        <taxon>Fungi</taxon>
        <taxon>Fungi incertae sedis</taxon>
        <taxon>Mucoromycota</taxon>
        <taxon>Glomeromycotina</taxon>
        <taxon>Glomeromycetes</taxon>
        <taxon>Glomerales</taxon>
        <taxon>Glomeraceae</taxon>
        <taxon>Funneliformis</taxon>
    </lineage>
</organism>
<dbReference type="AlphaFoldDB" id="A0A9N9DAX0"/>
<comment type="caution">
    <text evidence="1">The sequence shown here is derived from an EMBL/GenBank/DDBJ whole genome shotgun (WGS) entry which is preliminary data.</text>
</comment>
<keyword evidence="2" id="KW-1185">Reference proteome</keyword>
<dbReference type="Proteomes" id="UP000789375">
    <property type="component" value="Unassembled WGS sequence"/>
</dbReference>
<evidence type="ECO:0000313" key="1">
    <source>
        <dbReference type="EMBL" id="CAG8629019.1"/>
    </source>
</evidence>
<evidence type="ECO:0000313" key="2">
    <source>
        <dbReference type="Proteomes" id="UP000789375"/>
    </source>
</evidence>
<gene>
    <name evidence="1" type="ORF">FMOSSE_LOCUS10386</name>
</gene>
<name>A0A9N9DAX0_FUNMO</name>